<evidence type="ECO:0008006" key="3">
    <source>
        <dbReference type="Google" id="ProtNLM"/>
    </source>
</evidence>
<organism evidence="1 2">
    <name type="scientific">Nitrolancea hollandica Lb</name>
    <dbReference type="NCBI Taxonomy" id="1129897"/>
    <lineage>
        <taxon>Bacteria</taxon>
        <taxon>Pseudomonadati</taxon>
        <taxon>Thermomicrobiota</taxon>
        <taxon>Thermomicrobia</taxon>
        <taxon>Sphaerobacterales</taxon>
        <taxon>Sphaerobacterineae</taxon>
        <taxon>Sphaerobacteraceae</taxon>
        <taxon>Nitrolancea</taxon>
    </lineage>
</organism>
<dbReference type="PANTHER" id="PTHR38031:SF1">
    <property type="entry name" value="SULFUR CARRIER PROTEIN CYSO"/>
    <property type="match status" value="1"/>
</dbReference>
<evidence type="ECO:0000313" key="2">
    <source>
        <dbReference type="Proteomes" id="UP000004221"/>
    </source>
</evidence>
<dbReference type="RefSeq" id="WP_008481956.1">
    <property type="nucleotide sequence ID" value="NZ_CAGS01000731.1"/>
</dbReference>
<dbReference type="SUPFAM" id="SSF54285">
    <property type="entry name" value="MoaD/ThiS"/>
    <property type="match status" value="1"/>
</dbReference>
<dbReference type="OrthoDB" id="9156098at2"/>
<dbReference type="Gene3D" id="3.10.20.30">
    <property type="match status" value="1"/>
</dbReference>
<dbReference type="InterPro" id="IPR016155">
    <property type="entry name" value="Mopterin_synth/thiamin_S_b"/>
</dbReference>
<accession>I4ENI4</accession>
<dbReference type="InterPro" id="IPR054834">
    <property type="entry name" value="SAMP1_3"/>
</dbReference>
<evidence type="ECO:0000313" key="1">
    <source>
        <dbReference type="EMBL" id="CCF86247.1"/>
    </source>
</evidence>
<protein>
    <recommendedName>
        <fullName evidence="3">MoaD/ThiS family protein</fullName>
    </recommendedName>
</protein>
<proteinExistence type="predicted"/>
<dbReference type="NCBIfam" id="NF041918">
    <property type="entry name" value="SAMP1"/>
    <property type="match status" value="1"/>
</dbReference>
<reference evidence="1 2" key="1">
    <citation type="journal article" date="2012" name="ISME J.">
        <title>Nitrification expanded: discovery, physiology and genomics of a nitrite-oxidizing bacterium from the phylum Chloroflexi.</title>
        <authorList>
            <person name="Sorokin D.Y."/>
            <person name="Lucker S."/>
            <person name="Vejmelkova D."/>
            <person name="Kostrikina N.A."/>
            <person name="Kleerebezem R."/>
            <person name="Rijpstra W.I."/>
            <person name="Damste J.S."/>
            <person name="Le Paslier D."/>
            <person name="Muyzer G."/>
            <person name="Wagner M."/>
            <person name="van Loosdrecht M.C."/>
            <person name="Daims H."/>
        </authorList>
    </citation>
    <scope>NUCLEOTIDE SEQUENCE [LARGE SCALE GENOMIC DNA]</scope>
    <source>
        <strain evidence="2">none</strain>
    </source>
</reference>
<dbReference type="InterPro" id="IPR052045">
    <property type="entry name" value="Sulfur_Carrier/Prot_Modifier"/>
</dbReference>
<dbReference type="InterPro" id="IPR012675">
    <property type="entry name" value="Beta-grasp_dom_sf"/>
</dbReference>
<dbReference type="AlphaFoldDB" id="I4ENI4"/>
<dbReference type="Proteomes" id="UP000004221">
    <property type="component" value="Unassembled WGS sequence"/>
</dbReference>
<gene>
    <name evidence="1" type="ORF">NITHO_940005</name>
</gene>
<dbReference type="PANTHER" id="PTHR38031">
    <property type="entry name" value="SULFUR CARRIER PROTEIN SLR0821-RELATED"/>
    <property type="match status" value="1"/>
</dbReference>
<keyword evidence="2" id="KW-1185">Reference proteome</keyword>
<dbReference type="InterPro" id="IPR003749">
    <property type="entry name" value="ThiS/MoaD-like"/>
</dbReference>
<name>I4ENI4_9BACT</name>
<dbReference type="InterPro" id="IPR010038">
    <property type="entry name" value="MoaD_arc-typ"/>
</dbReference>
<sequence length="92" mass="9636">MAIKVLIPTPLRRFTNDQASAEVDAATVGEALAALDAQFPGIQARICEPDGRIRRFVNVFVNGSDVRSLGGANAEIKDGDEIGIIPAMAGGQ</sequence>
<dbReference type="Pfam" id="PF02597">
    <property type="entry name" value="ThiS"/>
    <property type="match status" value="1"/>
</dbReference>
<comment type="caution">
    <text evidence="1">The sequence shown here is derived from an EMBL/GenBank/DDBJ whole genome shotgun (WGS) entry which is preliminary data.</text>
</comment>
<dbReference type="EMBL" id="CAGS01000731">
    <property type="protein sequence ID" value="CCF86247.1"/>
    <property type="molecule type" value="Genomic_DNA"/>
</dbReference>
<dbReference type="NCBIfam" id="TIGR01687">
    <property type="entry name" value="moaD_arch"/>
    <property type="match status" value="1"/>
</dbReference>